<keyword evidence="1" id="KW-0614">Plasmid</keyword>
<dbReference type="Proteomes" id="UP000070188">
    <property type="component" value="Unassembled WGS sequence"/>
</dbReference>
<name>A0A132MHR6_9ACTN</name>
<accession>A0A132MHR6</accession>
<dbReference type="RefSeq" id="WP_066892416.1">
    <property type="nucleotide sequence ID" value="NZ_LAXD01000002.1"/>
</dbReference>
<protein>
    <submittedName>
        <fullName evidence="1">Uncharacterized protein</fullName>
    </submittedName>
</protein>
<gene>
    <name evidence="1" type="ORF">LI90_4358</name>
</gene>
<proteinExistence type="predicted"/>
<evidence type="ECO:0000313" key="2">
    <source>
        <dbReference type="Proteomes" id="UP000070188"/>
    </source>
</evidence>
<organism evidence="1 2">
    <name type="scientific">Carbonactinospora thermoautotrophica</name>
    <dbReference type="NCBI Taxonomy" id="1469144"/>
    <lineage>
        <taxon>Bacteria</taxon>
        <taxon>Bacillati</taxon>
        <taxon>Actinomycetota</taxon>
        <taxon>Actinomycetes</taxon>
        <taxon>Kitasatosporales</taxon>
        <taxon>Carbonactinosporaceae</taxon>
        <taxon>Carbonactinospora</taxon>
    </lineage>
</organism>
<dbReference type="EMBL" id="LAXD01000002">
    <property type="protein sequence ID" value="KWW97386.1"/>
    <property type="molecule type" value="Genomic_DNA"/>
</dbReference>
<evidence type="ECO:0000313" key="1">
    <source>
        <dbReference type="EMBL" id="KWW97386.1"/>
    </source>
</evidence>
<dbReference type="OrthoDB" id="3482422at2"/>
<sequence>MMLALLRRLVPDPRSLWLSVVRTYAPILAGLIVAWAARVGVHLDDASALSVVTALGAGGYYLLARLVEQHWPAAGRWLLGAAQPPAYLPAGQDVLQPDD</sequence>
<dbReference type="AlphaFoldDB" id="A0A132MHR6"/>
<comment type="caution">
    <text evidence="1">The sequence shown here is derived from an EMBL/GenBank/DDBJ whole genome shotgun (WGS) entry which is preliminary data.</text>
</comment>
<keyword evidence="2" id="KW-1185">Reference proteome</keyword>
<reference evidence="2" key="1">
    <citation type="submission" date="2015-04" db="EMBL/GenBank/DDBJ databases">
        <title>Physiological reanalysis, assessment of diazotrophy, and genome sequences of multiple isolates of Streptomyces thermoautotrophicus.</title>
        <authorList>
            <person name="MacKellar D.C."/>
            <person name="Lieber L."/>
            <person name="Norman J."/>
            <person name="Bolger A."/>
            <person name="Tobin C."/>
            <person name="Murray J.W."/>
            <person name="Chang R."/>
            <person name="Ford T."/>
            <person name="Nguyen P.Q."/>
            <person name="Woodward J."/>
            <person name="Permingeat H."/>
            <person name="Joshi N.S."/>
            <person name="Silver P.A."/>
            <person name="Usadel B."/>
            <person name="Rutherford A.W."/>
            <person name="Friesen M."/>
            <person name="Prell J."/>
        </authorList>
    </citation>
    <scope>NUCLEOTIDE SEQUENCE [LARGE SCALE GENOMIC DNA]</scope>
    <source>
        <strain evidence="2">H1</strain>
    </source>
</reference>
<geneLocation type="plasmid" evidence="1">
    <name>unnamed</name>
</geneLocation>
<dbReference type="PATRIC" id="fig|1469144.10.peg.34"/>